<organism evidence="2 3">
    <name type="scientific">Neiella marina</name>
    <dbReference type="NCBI Taxonomy" id="508461"/>
    <lineage>
        <taxon>Bacteria</taxon>
        <taxon>Pseudomonadati</taxon>
        <taxon>Pseudomonadota</taxon>
        <taxon>Gammaproteobacteria</taxon>
        <taxon>Alteromonadales</taxon>
        <taxon>Echinimonadaceae</taxon>
        <taxon>Neiella</taxon>
    </lineage>
</organism>
<comment type="caution">
    <text evidence="2">The sequence shown here is derived from an EMBL/GenBank/DDBJ whole genome shotgun (WGS) entry which is preliminary data.</text>
</comment>
<evidence type="ECO:0000313" key="2">
    <source>
        <dbReference type="EMBL" id="GGA67231.1"/>
    </source>
</evidence>
<gene>
    <name evidence="2" type="ORF">GCM10011369_06100</name>
</gene>
<dbReference type="PROSITE" id="PS51257">
    <property type="entry name" value="PROKAR_LIPOPROTEIN"/>
    <property type="match status" value="1"/>
</dbReference>
<dbReference type="RefSeq" id="WP_143824462.1">
    <property type="nucleotide sequence ID" value="NZ_BMDX01000002.1"/>
</dbReference>
<proteinExistence type="predicted"/>
<dbReference type="EMBL" id="BMDX01000002">
    <property type="protein sequence ID" value="GGA67231.1"/>
    <property type="molecule type" value="Genomic_DNA"/>
</dbReference>
<feature type="signal peptide" evidence="1">
    <location>
        <begin position="1"/>
        <end position="23"/>
    </location>
</feature>
<accession>A0A8J2U2N6</accession>
<reference evidence="3" key="1">
    <citation type="journal article" date="2019" name="Int. J. Syst. Evol. Microbiol.">
        <title>The Global Catalogue of Microorganisms (GCM) 10K type strain sequencing project: providing services to taxonomists for standard genome sequencing and annotation.</title>
        <authorList>
            <consortium name="The Broad Institute Genomics Platform"/>
            <consortium name="The Broad Institute Genome Sequencing Center for Infectious Disease"/>
            <person name="Wu L."/>
            <person name="Ma J."/>
        </authorList>
    </citation>
    <scope>NUCLEOTIDE SEQUENCE [LARGE SCALE GENOMIC DNA]</scope>
    <source>
        <strain evidence="3">CGMCC 1.10130</strain>
    </source>
</reference>
<keyword evidence="3" id="KW-1185">Reference proteome</keyword>
<name>A0A8J2U2N6_9GAMM</name>
<protein>
    <submittedName>
        <fullName evidence="2">Uncharacterized protein</fullName>
    </submittedName>
</protein>
<dbReference type="AlphaFoldDB" id="A0A8J2U2N6"/>
<evidence type="ECO:0000313" key="3">
    <source>
        <dbReference type="Proteomes" id="UP000619743"/>
    </source>
</evidence>
<keyword evidence="1" id="KW-0732">Signal</keyword>
<sequence length="315" mass="34078">MYESMKKLCKRRIMCCLLPVALAACGGGDGSSDSNTVNQTPLTGVFVGPVEGIHFRTVTQSGMTSDAGEFLYEDGESVTFAIGGIELPDTPAQSSITPLEIFEAADIDDPEVTNLARLLISIDVDGDTDNGINISQEAHDAAQNMTVDFADEDFDSDVVGLVANSGSPNSALVDIDQAQSYLLETIHGVELPSQFSYEWLGGRTLYIVWFDDDLGGVAEELTVSDDGSEFFVTGLINSDSDFTLEISITEEGLLEVHDNEFFKIVCGSTENYLKTHYIDNGEYGGTDLWFFDRDAALDFSVALTEDISPCESALE</sequence>
<evidence type="ECO:0000256" key="1">
    <source>
        <dbReference type="SAM" id="SignalP"/>
    </source>
</evidence>
<feature type="chain" id="PRO_5035147322" evidence="1">
    <location>
        <begin position="24"/>
        <end position="315"/>
    </location>
</feature>
<dbReference type="OrthoDB" id="5592990at2"/>
<dbReference type="Proteomes" id="UP000619743">
    <property type="component" value="Unassembled WGS sequence"/>
</dbReference>